<evidence type="ECO:0000256" key="1">
    <source>
        <dbReference type="ARBA" id="ARBA00022741"/>
    </source>
</evidence>
<keyword evidence="2" id="KW-0342">GTP-binding</keyword>
<evidence type="ECO:0000313" key="4">
    <source>
        <dbReference type="Proteomes" id="UP001146793"/>
    </source>
</evidence>
<dbReference type="InterPro" id="IPR027417">
    <property type="entry name" value="P-loop_NTPase"/>
</dbReference>
<dbReference type="PROSITE" id="PS51417">
    <property type="entry name" value="ARF"/>
    <property type="match status" value="1"/>
</dbReference>
<dbReference type="NCBIfam" id="TIGR00231">
    <property type="entry name" value="small_GTP"/>
    <property type="match status" value="1"/>
</dbReference>
<gene>
    <name evidence="3" type="ORF">M0812_15232</name>
</gene>
<dbReference type="PANTHER" id="PTHR47977">
    <property type="entry name" value="RAS-RELATED PROTEIN RAB"/>
    <property type="match status" value="1"/>
</dbReference>
<dbReference type="SUPFAM" id="SSF52540">
    <property type="entry name" value="P-loop containing nucleoside triphosphate hydrolases"/>
    <property type="match status" value="1"/>
</dbReference>
<dbReference type="Proteomes" id="UP001146793">
    <property type="component" value="Unassembled WGS sequence"/>
</dbReference>
<dbReference type="InterPro" id="IPR050227">
    <property type="entry name" value="Rab"/>
</dbReference>
<protein>
    <submittedName>
        <fullName evidence="3">Ras-related protein rab-5c</fullName>
    </submittedName>
</protein>
<dbReference type="PRINTS" id="PR00449">
    <property type="entry name" value="RASTRNSFRMNG"/>
</dbReference>
<dbReference type="CDD" id="cd01860">
    <property type="entry name" value="Rab5_related"/>
    <property type="match status" value="1"/>
</dbReference>
<dbReference type="AlphaFoldDB" id="A0AAV7ZB03"/>
<dbReference type="FunFam" id="3.40.50.300:FF:000823">
    <property type="entry name" value="Small GTPase RAB, putative"/>
    <property type="match status" value="1"/>
</dbReference>
<proteinExistence type="predicted"/>
<dbReference type="SMART" id="SM00175">
    <property type="entry name" value="RAB"/>
    <property type="match status" value="1"/>
</dbReference>
<keyword evidence="1" id="KW-0547">Nucleotide-binding</keyword>
<accession>A0AAV7ZB03</accession>
<dbReference type="InterPro" id="IPR005225">
    <property type="entry name" value="Small_GTP-bd"/>
</dbReference>
<evidence type="ECO:0000256" key="2">
    <source>
        <dbReference type="ARBA" id="ARBA00023134"/>
    </source>
</evidence>
<dbReference type="GO" id="GO:0005525">
    <property type="term" value="F:GTP binding"/>
    <property type="evidence" value="ECO:0007669"/>
    <property type="project" value="UniProtKB-KW"/>
</dbReference>
<dbReference type="InterPro" id="IPR001806">
    <property type="entry name" value="Small_GTPase"/>
</dbReference>
<dbReference type="SMART" id="SM00176">
    <property type="entry name" value="RAN"/>
    <property type="match status" value="1"/>
</dbReference>
<dbReference type="Pfam" id="PF00071">
    <property type="entry name" value="Ras"/>
    <property type="match status" value="1"/>
</dbReference>
<dbReference type="PROSITE" id="PS51419">
    <property type="entry name" value="RAB"/>
    <property type="match status" value="1"/>
</dbReference>
<dbReference type="EMBL" id="JANTQA010000032">
    <property type="protein sequence ID" value="KAJ3439208.1"/>
    <property type="molecule type" value="Genomic_DNA"/>
</dbReference>
<dbReference type="PROSITE" id="PS51421">
    <property type="entry name" value="RAS"/>
    <property type="match status" value="1"/>
</dbReference>
<organism evidence="3 4">
    <name type="scientific">Anaeramoeba flamelloides</name>
    <dbReference type="NCBI Taxonomy" id="1746091"/>
    <lineage>
        <taxon>Eukaryota</taxon>
        <taxon>Metamonada</taxon>
        <taxon>Anaeramoebidae</taxon>
        <taxon>Anaeramoeba</taxon>
    </lineage>
</organism>
<dbReference type="SMART" id="SM00174">
    <property type="entry name" value="RHO"/>
    <property type="match status" value="1"/>
</dbReference>
<name>A0AAV7ZB03_9EUKA</name>
<dbReference type="SMART" id="SM00173">
    <property type="entry name" value="RAS"/>
    <property type="match status" value="1"/>
</dbReference>
<sequence length="237" mass="26656">MKMRARARARVCEGGGRKPLGTTLLESKMSTFKYKLVLLGDSSVGKSSLVLRFCNDRYSEYLEPTIGCSFMNHNVDVGDCEVKLQIWDTAGQEQFYSLAPMYYRGAKGAVIVYDITSIESFERAKDWVNELRNQGDPLAKIALVGNKSDLNATKRVDDELAQNYANKSGLLFFETSAKTGMGVKDVFIALAKMLPKNFIPKSIKTEIIENHDNQQKINSQKIDLNKKCTKKKKKKCC</sequence>
<dbReference type="PROSITE" id="PS51420">
    <property type="entry name" value="RHO"/>
    <property type="match status" value="1"/>
</dbReference>
<reference evidence="3" key="1">
    <citation type="submission" date="2022-08" db="EMBL/GenBank/DDBJ databases">
        <title>Novel sulphate-reducing endosymbionts in the free-living metamonad Anaeramoeba.</title>
        <authorList>
            <person name="Jerlstrom-Hultqvist J."/>
            <person name="Cepicka I."/>
            <person name="Gallot-Lavallee L."/>
            <person name="Salas-Leiva D."/>
            <person name="Curtis B.A."/>
            <person name="Zahonova K."/>
            <person name="Pipaliya S."/>
            <person name="Dacks J."/>
            <person name="Roger A.J."/>
        </authorList>
    </citation>
    <scope>NUCLEOTIDE SEQUENCE</scope>
    <source>
        <strain evidence="3">Busselton2</strain>
    </source>
</reference>
<dbReference type="Gene3D" id="3.40.50.300">
    <property type="entry name" value="P-loop containing nucleotide triphosphate hydrolases"/>
    <property type="match status" value="1"/>
</dbReference>
<evidence type="ECO:0000313" key="3">
    <source>
        <dbReference type="EMBL" id="KAJ3439208.1"/>
    </source>
</evidence>
<dbReference type="GO" id="GO:0003924">
    <property type="term" value="F:GTPase activity"/>
    <property type="evidence" value="ECO:0007669"/>
    <property type="project" value="InterPro"/>
</dbReference>
<comment type="caution">
    <text evidence="3">The sequence shown here is derived from an EMBL/GenBank/DDBJ whole genome shotgun (WGS) entry which is preliminary data.</text>
</comment>